<evidence type="ECO:0000313" key="5">
    <source>
        <dbReference type="Proteomes" id="UP000095256"/>
    </source>
</evidence>
<dbReference type="SMART" id="SM00530">
    <property type="entry name" value="HTH_XRE"/>
    <property type="match status" value="1"/>
</dbReference>
<keyword evidence="2" id="KW-0812">Transmembrane</keyword>
<keyword evidence="2" id="KW-0472">Membrane</keyword>
<dbReference type="Proteomes" id="UP000095256">
    <property type="component" value="Unassembled WGS sequence"/>
</dbReference>
<organism evidence="4 5">
    <name type="scientific">Enterococcus rivorum</name>
    <dbReference type="NCBI Taxonomy" id="762845"/>
    <lineage>
        <taxon>Bacteria</taxon>
        <taxon>Bacillati</taxon>
        <taxon>Bacillota</taxon>
        <taxon>Bacilli</taxon>
        <taxon>Lactobacillales</taxon>
        <taxon>Enterococcaceae</taxon>
        <taxon>Enterococcus</taxon>
    </lineage>
</organism>
<reference evidence="4 5" key="1">
    <citation type="submission" date="2016-09" db="EMBL/GenBank/DDBJ databases">
        <authorList>
            <person name="Capua I."/>
            <person name="De Benedictis P."/>
            <person name="Joannis T."/>
            <person name="Lombin L.H."/>
            <person name="Cattoli G."/>
        </authorList>
    </citation>
    <scope>NUCLEOTIDE SEQUENCE [LARGE SCALE GENOMIC DNA]</scope>
    <source>
        <strain evidence="4 5">LMG 25899</strain>
    </source>
</reference>
<dbReference type="SUPFAM" id="SSF47413">
    <property type="entry name" value="lambda repressor-like DNA-binding domains"/>
    <property type="match status" value="1"/>
</dbReference>
<feature type="transmembrane region" description="Helical" evidence="2">
    <location>
        <begin position="104"/>
        <end position="121"/>
    </location>
</feature>
<feature type="domain" description="HTH cro/C1-type" evidence="3">
    <location>
        <begin position="6"/>
        <end position="60"/>
    </location>
</feature>
<evidence type="ECO:0000259" key="3">
    <source>
        <dbReference type="PROSITE" id="PS50943"/>
    </source>
</evidence>
<dbReference type="CDD" id="cd00093">
    <property type="entry name" value="HTH_XRE"/>
    <property type="match status" value="1"/>
</dbReference>
<keyword evidence="5" id="KW-1185">Reference proteome</keyword>
<dbReference type="Pfam" id="PF01381">
    <property type="entry name" value="HTH_3"/>
    <property type="match status" value="1"/>
</dbReference>
<dbReference type="PANTHER" id="PTHR46558:SF11">
    <property type="entry name" value="HTH-TYPE TRANSCRIPTIONAL REGULATOR XRE"/>
    <property type="match status" value="1"/>
</dbReference>
<dbReference type="AlphaFoldDB" id="A0A1E5KSG7"/>
<keyword evidence="1" id="KW-0238">DNA-binding</keyword>
<dbReference type="EMBL" id="MIEK01000078">
    <property type="protein sequence ID" value="OEH80827.1"/>
    <property type="molecule type" value="Genomic_DNA"/>
</dbReference>
<dbReference type="InterPro" id="IPR001387">
    <property type="entry name" value="Cro/C1-type_HTH"/>
</dbReference>
<sequence length="132" mass="15449">MLGNRLKELRISHQLTQEELAKQLYVTRQTISNWENNKGQPELENIILLSEVFQVSINELLNQENFQKQTSKKIEVGKRAMLILIAWSVIMLVVQLILHPYSMQYILLYSLGGLFIVTDYLRRTKRIANLYG</sequence>
<keyword evidence="2" id="KW-1133">Transmembrane helix</keyword>
<dbReference type="InterPro" id="IPR010982">
    <property type="entry name" value="Lambda_DNA-bd_dom_sf"/>
</dbReference>
<protein>
    <recommendedName>
        <fullName evidence="3">HTH cro/C1-type domain-containing protein</fullName>
    </recommendedName>
</protein>
<dbReference type="GO" id="GO:0003677">
    <property type="term" value="F:DNA binding"/>
    <property type="evidence" value="ECO:0007669"/>
    <property type="project" value="UniProtKB-KW"/>
</dbReference>
<dbReference type="Gene3D" id="1.10.260.40">
    <property type="entry name" value="lambda repressor-like DNA-binding domains"/>
    <property type="match status" value="1"/>
</dbReference>
<proteinExistence type="predicted"/>
<dbReference type="STRING" id="762845.BCR26_06240"/>
<dbReference type="PROSITE" id="PS50943">
    <property type="entry name" value="HTH_CROC1"/>
    <property type="match status" value="1"/>
</dbReference>
<accession>A0A1E5KSG7</accession>
<comment type="caution">
    <text evidence="4">The sequence shown here is derived from an EMBL/GenBank/DDBJ whole genome shotgun (WGS) entry which is preliminary data.</text>
</comment>
<dbReference type="PANTHER" id="PTHR46558">
    <property type="entry name" value="TRACRIPTIONAL REGULATORY PROTEIN-RELATED-RELATED"/>
    <property type="match status" value="1"/>
</dbReference>
<gene>
    <name evidence="4" type="ORF">BCR26_06240</name>
</gene>
<name>A0A1E5KSG7_9ENTE</name>
<evidence type="ECO:0000256" key="2">
    <source>
        <dbReference type="SAM" id="Phobius"/>
    </source>
</evidence>
<evidence type="ECO:0000256" key="1">
    <source>
        <dbReference type="ARBA" id="ARBA00023125"/>
    </source>
</evidence>
<evidence type="ECO:0000313" key="4">
    <source>
        <dbReference type="EMBL" id="OEH80827.1"/>
    </source>
</evidence>
<feature type="transmembrane region" description="Helical" evidence="2">
    <location>
        <begin position="80"/>
        <end position="98"/>
    </location>
</feature>